<gene>
    <name evidence="2 4 5" type="ORF">SRAE_X000249000</name>
</gene>
<dbReference type="WBParaSite" id="SRAE_X000249000.1">
    <property type="protein sequence ID" value="SRAE_X000249000.1"/>
    <property type="gene ID" value="WBGene00268077"/>
</dbReference>
<dbReference type="CTD" id="36385571"/>
<evidence type="ECO:0000313" key="5">
    <source>
        <dbReference type="WormBase" id="SRAE_X000249000"/>
    </source>
</evidence>
<evidence type="ECO:0000256" key="1">
    <source>
        <dbReference type="SAM" id="Phobius"/>
    </source>
</evidence>
<dbReference type="AlphaFoldDB" id="A0A090L023"/>
<reference evidence="4" key="3">
    <citation type="submission" date="2020-12" db="UniProtKB">
        <authorList>
            <consortium name="WormBaseParasite"/>
        </authorList>
    </citation>
    <scope>IDENTIFICATION</scope>
</reference>
<keyword evidence="1" id="KW-0472">Membrane</keyword>
<feature type="transmembrane region" description="Helical" evidence="1">
    <location>
        <begin position="41"/>
        <end position="59"/>
    </location>
</feature>
<evidence type="ECO:0000313" key="4">
    <source>
        <dbReference type="WBParaSite" id="SRAE_X000249000.1"/>
    </source>
</evidence>
<reference evidence="2" key="1">
    <citation type="submission" date="2014-09" db="EMBL/GenBank/DDBJ databases">
        <authorList>
            <person name="Aslett A.Martin."/>
        </authorList>
    </citation>
    <scope>NUCLEOTIDE SEQUENCE</scope>
    <source>
        <strain evidence="2">ED321 Heterogonic</strain>
    </source>
</reference>
<accession>A0A090L023</accession>
<name>A0A090L023_STRRB</name>
<proteinExistence type="predicted"/>
<evidence type="ECO:0000313" key="2">
    <source>
        <dbReference type="EMBL" id="CEF60814.1"/>
    </source>
</evidence>
<organism evidence="2">
    <name type="scientific">Strongyloides ratti</name>
    <name type="common">Parasitic roundworm</name>
    <dbReference type="NCBI Taxonomy" id="34506"/>
    <lineage>
        <taxon>Eukaryota</taxon>
        <taxon>Metazoa</taxon>
        <taxon>Ecdysozoa</taxon>
        <taxon>Nematoda</taxon>
        <taxon>Chromadorea</taxon>
        <taxon>Rhabditida</taxon>
        <taxon>Tylenchina</taxon>
        <taxon>Panagrolaimomorpha</taxon>
        <taxon>Strongyloidoidea</taxon>
        <taxon>Strongyloididae</taxon>
        <taxon>Strongyloides</taxon>
    </lineage>
</organism>
<dbReference type="EMBL" id="LN609402">
    <property type="protein sequence ID" value="CEF60814.1"/>
    <property type="molecule type" value="Genomic_DNA"/>
</dbReference>
<evidence type="ECO:0000313" key="3">
    <source>
        <dbReference type="Proteomes" id="UP000035682"/>
    </source>
</evidence>
<keyword evidence="3" id="KW-1185">Reference proteome</keyword>
<dbReference type="Proteomes" id="UP000035682">
    <property type="component" value="Unplaced"/>
</dbReference>
<reference evidence="3" key="2">
    <citation type="submission" date="2014-09" db="EMBL/GenBank/DDBJ databases">
        <authorList>
            <person name="Martin A.A."/>
        </authorList>
    </citation>
    <scope>NUCLEOTIDE SEQUENCE</scope>
    <source>
        <strain evidence="3">ED321</strain>
    </source>
</reference>
<keyword evidence="1" id="KW-0812">Transmembrane</keyword>
<dbReference type="GeneID" id="36385571"/>
<feature type="transmembrane region" description="Helical" evidence="1">
    <location>
        <begin position="6"/>
        <end position="29"/>
    </location>
</feature>
<dbReference type="RefSeq" id="XP_024500023.1">
    <property type="nucleotide sequence ID" value="XM_024645773.1"/>
</dbReference>
<keyword evidence="1" id="KW-1133">Transmembrane helix</keyword>
<protein>
    <submittedName>
        <fullName evidence="2 4">Uncharacterized protein</fullName>
    </submittedName>
</protein>
<sequence length="89" mass="10820">MTFTFFIYVTIKSGLLLTICMTAIGNIIYDYKTINKIFYYKYFNFQIIYYYFIILTNIIKKLNHWKKILLVKMNHIFIIVMKAKPLKLT</sequence>
<dbReference type="WormBase" id="SRAE_X000249000">
    <property type="protein sequence ID" value="SRP07567"/>
    <property type="gene ID" value="WBGene00268077"/>
</dbReference>